<dbReference type="InterPro" id="IPR012340">
    <property type="entry name" value="NA-bd_OB-fold"/>
</dbReference>
<evidence type="ECO:0000256" key="4">
    <source>
        <dbReference type="ARBA" id="ARBA00023136"/>
    </source>
</evidence>
<accession>A0A1H6FZF0</accession>
<keyword evidence="6" id="KW-1185">Reference proteome</keyword>
<evidence type="ECO:0000256" key="2">
    <source>
        <dbReference type="ARBA" id="ARBA00022617"/>
    </source>
</evidence>
<dbReference type="RefSeq" id="WP_093118742.1">
    <property type="nucleotide sequence ID" value="NZ_FNWJ01000002.1"/>
</dbReference>
<dbReference type="Pfam" id="PF03100">
    <property type="entry name" value="CcmE"/>
    <property type="match status" value="1"/>
</dbReference>
<proteinExistence type="predicted"/>
<keyword evidence="2" id="KW-0408">Iron</keyword>
<evidence type="ECO:0000256" key="3">
    <source>
        <dbReference type="ARBA" id="ARBA00022748"/>
    </source>
</evidence>
<protein>
    <submittedName>
        <fullName evidence="5">Cytochrome c-type biogenesis protein CcmE</fullName>
    </submittedName>
</protein>
<gene>
    <name evidence="5" type="ORF">SAMN02745716_2060</name>
</gene>
<dbReference type="Gene3D" id="2.40.50.140">
    <property type="entry name" value="Nucleic acid-binding proteins"/>
    <property type="match status" value="1"/>
</dbReference>
<dbReference type="AlphaFoldDB" id="A0A1H6FZF0"/>
<reference evidence="6" key="1">
    <citation type="submission" date="2016-10" db="EMBL/GenBank/DDBJ databases">
        <authorList>
            <person name="Varghese N."/>
            <person name="Submissions S."/>
        </authorList>
    </citation>
    <scope>NUCLEOTIDE SEQUENCE [LARGE SCALE GENOMIC DNA]</scope>
    <source>
        <strain evidence="6">ATCC 35263</strain>
    </source>
</reference>
<evidence type="ECO:0000256" key="1">
    <source>
        <dbReference type="ARBA" id="ARBA00004370"/>
    </source>
</evidence>
<dbReference type="EMBL" id="FNWJ01000002">
    <property type="protein sequence ID" value="SEH15772.1"/>
    <property type="molecule type" value="Genomic_DNA"/>
</dbReference>
<keyword evidence="3" id="KW-0201">Cytochrome c-type biogenesis</keyword>
<dbReference type="GO" id="GO:0005886">
    <property type="term" value="C:plasma membrane"/>
    <property type="evidence" value="ECO:0007669"/>
    <property type="project" value="InterPro"/>
</dbReference>
<keyword evidence="4" id="KW-0472">Membrane</keyword>
<dbReference type="InterPro" id="IPR004329">
    <property type="entry name" value="CcmE"/>
</dbReference>
<comment type="subcellular location">
    <subcellularLocation>
        <location evidence="1">Membrane</location>
    </subcellularLocation>
</comment>
<name>A0A1H6FZF0_THEAL</name>
<dbReference type="Proteomes" id="UP000222056">
    <property type="component" value="Unassembled WGS sequence"/>
</dbReference>
<keyword evidence="2" id="KW-0479">Metal-binding</keyword>
<dbReference type="OrthoDB" id="9794828at2"/>
<dbReference type="STRING" id="29539.SAMN02745716_2060"/>
<dbReference type="GO" id="GO:0020037">
    <property type="term" value="F:heme binding"/>
    <property type="evidence" value="ECO:0007669"/>
    <property type="project" value="InterPro"/>
</dbReference>
<dbReference type="InterPro" id="IPR036127">
    <property type="entry name" value="CcmE-like_sf"/>
</dbReference>
<dbReference type="SUPFAM" id="SSF82093">
    <property type="entry name" value="Heme chaperone CcmE"/>
    <property type="match status" value="1"/>
</dbReference>
<evidence type="ECO:0000313" key="6">
    <source>
        <dbReference type="Proteomes" id="UP000222056"/>
    </source>
</evidence>
<dbReference type="GO" id="GO:0017003">
    <property type="term" value="P:protein-heme linkage"/>
    <property type="evidence" value="ECO:0007669"/>
    <property type="project" value="InterPro"/>
</dbReference>
<evidence type="ECO:0000313" key="5">
    <source>
        <dbReference type="EMBL" id="SEH15772.1"/>
    </source>
</evidence>
<organism evidence="5 6">
    <name type="scientific">Thermoleophilum album</name>
    <dbReference type="NCBI Taxonomy" id="29539"/>
    <lineage>
        <taxon>Bacteria</taxon>
        <taxon>Bacillati</taxon>
        <taxon>Actinomycetota</taxon>
        <taxon>Thermoleophilia</taxon>
        <taxon>Thermoleophilales</taxon>
        <taxon>Thermoleophilaceae</taxon>
        <taxon>Thermoleophilum</taxon>
    </lineage>
</organism>
<sequence length="137" mass="14881">MDPARRRRLRLFVALGAAVALGGVLLYTSFGAATEARSPSDLLRSAPARSVQLTGVVARSSVRREGGVLRFRLRDRRGTASVPVVYRGLVPDPFREGREVIVSGRLRDGVFVGERDSLITKCPSKFTKSRGEQAGGR</sequence>
<dbReference type="GO" id="GO:0017004">
    <property type="term" value="P:cytochrome complex assembly"/>
    <property type="evidence" value="ECO:0007669"/>
    <property type="project" value="UniProtKB-KW"/>
</dbReference>
<keyword evidence="2" id="KW-0349">Heme</keyword>